<dbReference type="SMART" id="SM00220">
    <property type="entry name" value="S_TKc"/>
    <property type="match status" value="1"/>
</dbReference>
<feature type="region of interest" description="Disordered" evidence="5">
    <location>
        <begin position="45"/>
        <end position="67"/>
    </location>
</feature>
<dbReference type="InterPro" id="IPR017441">
    <property type="entry name" value="Protein_kinase_ATP_BS"/>
</dbReference>
<feature type="binding site" evidence="3">
    <location>
        <position position="128"/>
    </location>
    <ligand>
        <name>ATP</name>
        <dbReference type="ChEBI" id="CHEBI:30616"/>
    </ligand>
</feature>
<dbReference type="EMBL" id="JASJQH010007389">
    <property type="protein sequence ID" value="KAK9709724.1"/>
    <property type="molecule type" value="Genomic_DNA"/>
</dbReference>
<reference evidence="7 8" key="1">
    <citation type="submission" date="2023-04" db="EMBL/GenBank/DDBJ databases">
        <title>Genome of Basidiobolus ranarum AG-B5.</title>
        <authorList>
            <person name="Stajich J.E."/>
            <person name="Carter-House D."/>
            <person name="Gryganskyi A."/>
        </authorList>
    </citation>
    <scope>NUCLEOTIDE SEQUENCE [LARGE SCALE GENOMIC DNA]</scope>
    <source>
        <strain evidence="7 8">AG-B5</strain>
    </source>
</reference>
<name>A0ABR2VXZ1_9FUNG</name>
<accession>A0ABR2VXZ1</accession>
<dbReference type="PROSITE" id="PS00108">
    <property type="entry name" value="PROTEIN_KINASE_ST"/>
    <property type="match status" value="1"/>
</dbReference>
<dbReference type="Proteomes" id="UP001479436">
    <property type="component" value="Unassembled WGS sequence"/>
</dbReference>
<dbReference type="PROSITE" id="PS00107">
    <property type="entry name" value="PROTEIN_KINASE_ATP"/>
    <property type="match status" value="1"/>
</dbReference>
<evidence type="ECO:0000313" key="8">
    <source>
        <dbReference type="Proteomes" id="UP001479436"/>
    </source>
</evidence>
<comment type="caution">
    <text evidence="7">The sequence shown here is derived from an EMBL/GenBank/DDBJ whole genome shotgun (WGS) entry which is preliminary data.</text>
</comment>
<organism evidence="7 8">
    <name type="scientific">Basidiobolus ranarum</name>
    <dbReference type="NCBI Taxonomy" id="34480"/>
    <lineage>
        <taxon>Eukaryota</taxon>
        <taxon>Fungi</taxon>
        <taxon>Fungi incertae sedis</taxon>
        <taxon>Zoopagomycota</taxon>
        <taxon>Entomophthoromycotina</taxon>
        <taxon>Basidiobolomycetes</taxon>
        <taxon>Basidiobolales</taxon>
        <taxon>Basidiobolaceae</taxon>
        <taxon>Basidiobolus</taxon>
    </lineage>
</organism>
<comment type="similarity">
    <text evidence="4">Belongs to the protein kinase superfamily.</text>
</comment>
<evidence type="ECO:0000256" key="3">
    <source>
        <dbReference type="PROSITE-ProRule" id="PRU10141"/>
    </source>
</evidence>
<keyword evidence="4" id="KW-0808">Transferase</keyword>
<evidence type="ECO:0000256" key="4">
    <source>
        <dbReference type="RuleBase" id="RU000304"/>
    </source>
</evidence>
<gene>
    <name evidence="7" type="ORF">K7432_008850</name>
</gene>
<sequence>MSTLSFNLQDKSILTSSSLSVNMAAQVLAHTASIENLIQTHQTDHLMNRGSPTEPQNTPTTQDTQCTQQNEPELLSPIQNILANYKFQSEFLAKYSLGTELGSGGFGFVAYGTRREDNQEVAIKFILKDKVPYQSWVQDAELGAIPIEVHLLKNIRHKNIVKYFDCFQDSCYVYLVMEYHGSEWVPNAKGMPKVQSTNHCDMAYFEQQQQSSKERPRLVKRQTSCDLFECIEQCNRLPENIAKHVFRQIVSCIGYLHSRGVCHRDIKDENIVIDADYNIKLIDFGSAIVLPRRNCYLDRFCGTITYAGPEILLGQVYRPEPAEIWSLGVLLYTILYGQTPFANPAQAIHGKYTQPKVRSSIACLQLLDSMLEKDPRKRATIQDILRHPWIQHDIV</sequence>
<dbReference type="InterPro" id="IPR011009">
    <property type="entry name" value="Kinase-like_dom_sf"/>
</dbReference>
<keyword evidence="1 3" id="KW-0547">Nucleotide-binding</keyword>
<dbReference type="InterPro" id="IPR000719">
    <property type="entry name" value="Prot_kinase_dom"/>
</dbReference>
<keyword evidence="8" id="KW-1185">Reference proteome</keyword>
<evidence type="ECO:0000256" key="2">
    <source>
        <dbReference type="ARBA" id="ARBA00022840"/>
    </source>
</evidence>
<dbReference type="PROSITE" id="PS50011">
    <property type="entry name" value="PROTEIN_KINASE_DOM"/>
    <property type="match status" value="1"/>
</dbReference>
<feature type="domain" description="Protein kinase" evidence="6">
    <location>
        <begin position="95"/>
        <end position="390"/>
    </location>
</feature>
<dbReference type="Gene3D" id="1.10.510.10">
    <property type="entry name" value="Transferase(Phosphotransferase) domain 1"/>
    <property type="match status" value="1"/>
</dbReference>
<feature type="compositionally biased region" description="Low complexity" evidence="5">
    <location>
        <begin position="52"/>
        <end position="67"/>
    </location>
</feature>
<keyword evidence="2 3" id="KW-0067">ATP-binding</keyword>
<dbReference type="Gene3D" id="3.30.200.20">
    <property type="entry name" value="Phosphorylase Kinase, domain 1"/>
    <property type="match status" value="1"/>
</dbReference>
<dbReference type="PANTHER" id="PTHR24346">
    <property type="entry name" value="MAP/MICROTUBULE AFFINITY-REGULATING KINASE"/>
    <property type="match status" value="1"/>
</dbReference>
<evidence type="ECO:0000313" key="7">
    <source>
        <dbReference type="EMBL" id="KAK9709724.1"/>
    </source>
</evidence>
<evidence type="ECO:0000259" key="6">
    <source>
        <dbReference type="PROSITE" id="PS50011"/>
    </source>
</evidence>
<proteinExistence type="inferred from homology"/>
<dbReference type="SUPFAM" id="SSF56112">
    <property type="entry name" value="Protein kinase-like (PK-like)"/>
    <property type="match status" value="1"/>
</dbReference>
<keyword evidence="4" id="KW-0418">Kinase</keyword>
<evidence type="ECO:0000256" key="1">
    <source>
        <dbReference type="ARBA" id="ARBA00022741"/>
    </source>
</evidence>
<evidence type="ECO:0000256" key="5">
    <source>
        <dbReference type="SAM" id="MobiDB-lite"/>
    </source>
</evidence>
<dbReference type="PANTHER" id="PTHR24346:SF72">
    <property type="entry name" value="CAMK PROTEIN KINASE"/>
    <property type="match status" value="1"/>
</dbReference>
<keyword evidence="4" id="KW-0723">Serine/threonine-protein kinase</keyword>
<dbReference type="Pfam" id="PF00069">
    <property type="entry name" value="Pkinase"/>
    <property type="match status" value="2"/>
</dbReference>
<dbReference type="InterPro" id="IPR008271">
    <property type="entry name" value="Ser/Thr_kinase_AS"/>
</dbReference>
<protein>
    <recommendedName>
        <fullName evidence="6">Protein kinase domain-containing protein</fullName>
    </recommendedName>
</protein>